<feature type="domain" description="Dynamin N-terminal" evidence="3">
    <location>
        <begin position="323"/>
        <end position="583"/>
    </location>
</feature>
<accession>A0A100IKF2</accession>
<sequence>MFGAEASRDGSFPRSVSPPHETLIGAVQSPACSASFSYNDHESPDTDLLDNYFPQSGHQVCNNSVMADTTDQHGTTPTRSAEATPSSINRDQPLPSVEFTFSCSPSSPECLTPNSSVDGFNSAILEGRRSSMTPTTRLLFEDLHLSDSISPAAQQSPINQSSIVHNDSGLTPTRSAHRTTYRDLHNSTPSPIGPSYIRPSQQRSPTPTSPSGDVSSHFQNLDLGDADSYVSDSERSSTLDSEGDAAEEDDEDAYNIRHESLPQEPIYDIRLQNALRDVRSELTSLAQIMSGNALAHDNTSDLSKLYEKTREASRFAYPATRTVGFIGDSGVGKSSLINSLLDQESLARSSGDGAACTTVVTEFRSVNDTYPENYTVVADFMDNDEIRELLEELLSSIRKYYTEAFREVRTSEEQENIKVAAKRAWDTLKSLFPHERDLDIDFLAQEGDEAVATIMSTLLEWAMAGLDTRPGGRDNLQHTVVSHHADQCMKHLDRLMANDDDGDNPALWPFVKLVRVYLRSPVLRTGLVLADLPGFRDLNYARVRATERYLRHSCDEVFIVSNIMRCTTDQSIRDIIRRCARDQPIRIVCTRSEDVNSEETARTAPAADAVRIRNMNNQIRQLDRRIVQTGTRRRKAHGSKMQSLAAEESNLRDQKETLELQLMNFLVIRRNTSVTNSLLHALGEMARIFCVSNKLYSDHREDDPRQANGYLALSGIQELRRYCQSVPADAQFRATVSYLQHEVPALLGSITQWALAGTSTMTMARAQVLRRVLTEAESSLKGSTTRDGSQVHSLQSSLRRQFSEAITQQIRRCRRDWGDHAVEASLEWATWHHMTYAAFCRNYGTYETPKQPYRCWNEEILGPGNDQLSLAWDSVLNWLEEQGKKLKDELSRIFQGVYDSIHEQRDLAPETLGNLLLNLRMRRRCILDAVHRCIELLINVTGRIRDDTVGGHASSYISGVMRPVYNLCMRQSGTGSDSRRKQTMNRHLSSRGLFQGFADNIALDFETMTDGAFGQLNHELCEEVDNITRDLHATVTVEGEISEAGENPECTERVKRGVETCQRGLANAQTIVLGLRE</sequence>
<dbReference type="VEuPathDB" id="FungiDB:An06g02180"/>
<dbReference type="VEuPathDB" id="FungiDB:M747DRAFT_245553"/>
<comment type="caution">
    <text evidence="5">The sequence shown here is derived from an EMBL/GenBank/DDBJ whole genome shotgun (WGS) entry which is preliminary data.</text>
</comment>
<keyword evidence="1" id="KW-0175">Coiled coil</keyword>
<organism evidence="5 6">
    <name type="scientific">Aspergillus niger</name>
    <dbReference type="NCBI Taxonomy" id="5061"/>
    <lineage>
        <taxon>Eukaryota</taxon>
        <taxon>Fungi</taxon>
        <taxon>Dikarya</taxon>
        <taxon>Ascomycota</taxon>
        <taxon>Pezizomycotina</taxon>
        <taxon>Eurotiomycetes</taxon>
        <taxon>Eurotiomycetidae</taxon>
        <taxon>Eurotiales</taxon>
        <taxon>Aspergillaceae</taxon>
        <taxon>Aspergillus</taxon>
        <taxon>Aspergillus subgen. Circumdati</taxon>
    </lineage>
</organism>
<feature type="region of interest" description="Disordered" evidence="2">
    <location>
        <begin position="1"/>
        <end position="23"/>
    </location>
</feature>
<name>A0A100IKF2_ASPNG</name>
<feature type="region of interest" description="Disordered" evidence="2">
    <location>
        <begin position="153"/>
        <end position="260"/>
    </location>
</feature>
<feature type="domain" description="DUF7605" evidence="4">
    <location>
        <begin position="813"/>
        <end position="994"/>
    </location>
</feature>
<feature type="compositionally biased region" description="Acidic residues" evidence="2">
    <location>
        <begin position="241"/>
        <end position="253"/>
    </location>
</feature>
<dbReference type="OrthoDB" id="3598281at2759"/>
<dbReference type="PANTHER" id="PTHR36681:SF3">
    <property type="entry name" value="NUCLEAR GTPASE, GERMINAL CENTER-ASSOCIATED, TANDEM DUPLICATE 3"/>
    <property type="match status" value="1"/>
</dbReference>
<feature type="coiled-coil region" evidence="1">
    <location>
        <begin position="612"/>
        <end position="661"/>
    </location>
</feature>
<dbReference type="Pfam" id="PF24564">
    <property type="entry name" value="DUF7605"/>
    <property type="match status" value="1"/>
</dbReference>
<dbReference type="SUPFAM" id="SSF52540">
    <property type="entry name" value="P-loop containing nucleoside triphosphate hydrolases"/>
    <property type="match status" value="1"/>
</dbReference>
<evidence type="ECO:0000259" key="3">
    <source>
        <dbReference type="Pfam" id="PF00350"/>
    </source>
</evidence>
<dbReference type="InterPro" id="IPR045063">
    <property type="entry name" value="Dynamin_N"/>
</dbReference>
<feature type="region of interest" description="Disordered" evidence="2">
    <location>
        <begin position="67"/>
        <end position="95"/>
    </location>
</feature>
<dbReference type="PANTHER" id="PTHR36681">
    <property type="entry name" value="NUCLEAR GTPASE, GERMINAL CENTER-ASSOCIATED, TANDEM DUPLICATE 3"/>
    <property type="match status" value="1"/>
</dbReference>
<proteinExistence type="predicted"/>
<feature type="compositionally biased region" description="Polar residues" evidence="2">
    <location>
        <begin position="67"/>
        <end position="90"/>
    </location>
</feature>
<feature type="compositionally biased region" description="Polar residues" evidence="2">
    <location>
        <begin position="153"/>
        <end position="174"/>
    </location>
</feature>
<gene>
    <name evidence="5" type="ORF">ABL_05513</name>
</gene>
<dbReference type="Pfam" id="PF00350">
    <property type="entry name" value="Dynamin_N"/>
    <property type="match status" value="1"/>
</dbReference>
<evidence type="ECO:0000313" key="5">
    <source>
        <dbReference type="EMBL" id="GAQ42852.1"/>
    </source>
</evidence>
<dbReference type="EMBL" id="BCMY01000008">
    <property type="protein sequence ID" value="GAQ42852.1"/>
    <property type="molecule type" value="Genomic_DNA"/>
</dbReference>
<dbReference type="InterPro" id="IPR056024">
    <property type="entry name" value="DUF7605"/>
</dbReference>
<dbReference type="InterPro" id="IPR027417">
    <property type="entry name" value="P-loop_NTPase"/>
</dbReference>
<dbReference type="Gene3D" id="3.40.50.300">
    <property type="entry name" value="P-loop containing nucleotide triphosphate hydrolases"/>
    <property type="match status" value="1"/>
</dbReference>
<evidence type="ECO:0000256" key="2">
    <source>
        <dbReference type="SAM" id="MobiDB-lite"/>
    </source>
</evidence>
<evidence type="ECO:0000313" key="6">
    <source>
        <dbReference type="Proteomes" id="UP000068243"/>
    </source>
</evidence>
<dbReference type="OMA" id="YSAFCRN"/>
<evidence type="ECO:0000256" key="1">
    <source>
        <dbReference type="SAM" id="Coils"/>
    </source>
</evidence>
<dbReference type="AlphaFoldDB" id="A0A100IKF2"/>
<protein>
    <submittedName>
        <fullName evidence="5">Uncharacterized protein</fullName>
    </submittedName>
</protein>
<evidence type="ECO:0000259" key="4">
    <source>
        <dbReference type="Pfam" id="PF24564"/>
    </source>
</evidence>
<feature type="compositionally biased region" description="Low complexity" evidence="2">
    <location>
        <begin position="198"/>
        <end position="211"/>
    </location>
</feature>
<reference evidence="6" key="1">
    <citation type="journal article" date="2016" name="Genome Announc.">
        <title>Draft genome sequence of Aspergillus niger strain An76.</title>
        <authorList>
            <person name="Gong W."/>
            <person name="Cheng Z."/>
            <person name="Zhang H."/>
            <person name="Liu L."/>
            <person name="Gao P."/>
            <person name="Wang L."/>
        </authorList>
    </citation>
    <scope>NUCLEOTIDE SEQUENCE [LARGE SCALE GENOMIC DNA]</scope>
    <source>
        <strain evidence="6">An76</strain>
    </source>
</reference>
<dbReference type="Proteomes" id="UP000068243">
    <property type="component" value="Unassembled WGS sequence"/>
</dbReference>
<dbReference type="VEuPathDB" id="FungiDB:ATCC64974_96210"/>
<dbReference type="VEuPathDB" id="FungiDB:ASPNIDRAFT2_1229224"/>